<dbReference type="Gene3D" id="3.40.50.1820">
    <property type="entry name" value="alpha/beta hydrolase"/>
    <property type="match status" value="1"/>
</dbReference>
<reference evidence="3 4" key="1">
    <citation type="journal article" date="2018" name="Front. Microbiol.">
        <title>Genomic and genetic insights into a cosmopolitan fungus, Paecilomyces variotii (Eurotiales).</title>
        <authorList>
            <person name="Urquhart A.S."/>
            <person name="Mondo S.J."/>
            <person name="Makela M.R."/>
            <person name="Hane J.K."/>
            <person name="Wiebenga A."/>
            <person name="He G."/>
            <person name="Mihaltcheva S."/>
            <person name="Pangilinan J."/>
            <person name="Lipzen A."/>
            <person name="Barry K."/>
            <person name="de Vries R.P."/>
            <person name="Grigoriev I.V."/>
            <person name="Idnurm A."/>
        </authorList>
    </citation>
    <scope>NUCLEOTIDE SEQUENCE [LARGE SCALE GENOMIC DNA]</scope>
    <source>
        <strain evidence="3 4">CBS 101075</strain>
    </source>
</reference>
<feature type="domain" description="AB hydrolase-1" evidence="2">
    <location>
        <begin position="155"/>
        <end position="323"/>
    </location>
</feature>
<dbReference type="RefSeq" id="XP_028482794.1">
    <property type="nucleotide sequence ID" value="XM_028633059.1"/>
</dbReference>
<dbReference type="STRING" id="264951.A0A443HMW1"/>
<comment type="caution">
    <text evidence="3">The sequence shown here is derived from an EMBL/GenBank/DDBJ whole genome shotgun (WGS) entry which is preliminary data.</text>
</comment>
<dbReference type="GeneID" id="39602336"/>
<dbReference type="VEuPathDB" id="FungiDB:C8Q69DRAFT_509106"/>
<dbReference type="SUPFAM" id="SSF53474">
    <property type="entry name" value="alpha/beta-Hydrolases"/>
    <property type="match status" value="1"/>
</dbReference>
<accession>A0A443HMW1</accession>
<keyword evidence="1" id="KW-1133">Transmembrane helix</keyword>
<name>A0A443HMW1_BYSSP</name>
<organism evidence="3 4">
    <name type="scientific">Byssochlamys spectabilis</name>
    <name type="common">Paecilomyces variotii</name>
    <dbReference type="NCBI Taxonomy" id="264951"/>
    <lineage>
        <taxon>Eukaryota</taxon>
        <taxon>Fungi</taxon>
        <taxon>Dikarya</taxon>
        <taxon>Ascomycota</taxon>
        <taxon>Pezizomycotina</taxon>
        <taxon>Eurotiomycetes</taxon>
        <taxon>Eurotiomycetidae</taxon>
        <taxon>Eurotiales</taxon>
        <taxon>Thermoascaceae</taxon>
        <taxon>Paecilomyces</taxon>
    </lineage>
</organism>
<evidence type="ECO:0000313" key="4">
    <source>
        <dbReference type="Proteomes" id="UP000283841"/>
    </source>
</evidence>
<keyword evidence="4" id="KW-1185">Reference proteome</keyword>
<evidence type="ECO:0000259" key="2">
    <source>
        <dbReference type="Pfam" id="PF12697"/>
    </source>
</evidence>
<dbReference type="InterPro" id="IPR000073">
    <property type="entry name" value="AB_hydrolase_1"/>
</dbReference>
<keyword evidence="3" id="KW-0378">Hydrolase</keyword>
<evidence type="ECO:0000256" key="1">
    <source>
        <dbReference type="SAM" id="Phobius"/>
    </source>
</evidence>
<sequence length="419" mass="46498">MVELQPIFKKAYWSLAIAGLIYVSIIFSLTFPTIQRFALYAHMLNPTIWENVNDVENFGFLRTQVQPFNLTTPDGETIYAWHMLPIHLCREHEELLNANEPFGPAEDVTQTAAFKLLAEDPNARVVVSFHGNAGHIGFELRSDGYRMGLGISTPQNPVHVFAIDYRGFGLSTGFPTEEGVITDAVTLLNFLTSPPLNIPPSRIVIIGQSLGTAVTAAVAERFAFGSPDPKAVQPAIKDPEPFAGIILLASFSNIPKLIESYSLKGLTPPMLSPLVGYPPAQKYALDHIVDRWDTASRLARLTGIVQNESDSAYADKELDLAIIHARDDYEIPWREGRRNWIAATREGLQDAPGDIVYQRIAEDGRTEIKIWERPVSGSSKGTGKKKVKRVRWERVGYGGHNRIATYSVASLAILRAFEE</sequence>
<dbReference type="Proteomes" id="UP000283841">
    <property type="component" value="Unassembled WGS sequence"/>
</dbReference>
<evidence type="ECO:0000313" key="3">
    <source>
        <dbReference type="EMBL" id="RWQ93149.1"/>
    </source>
</evidence>
<keyword evidence="1" id="KW-0812">Transmembrane</keyword>
<dbReference type="EMBL" id="RCNU01000010">
    <property type="protein sequence ID" value="RWQ93149.1"/>
    <property type="molecule type" value="Genomic_DNA"/>
</dbReference>
<dbReference type="GO" id="GO:0016787">
    <property type="term" value="F:hydrolase activity"/>
    <property type="evidence" value="ECO:0007669"/>
    <property type="project" value="UniProtKB-KW"/>
</dbReference>
<feature type="transmembrane region" description="Helical" evidence="1">
    <location>
        <begin position="12"/>
        <end position="31"/>
    </location>
</feature>
<dbReference type="Pfam" id="PF12697">
    <property type="entry name" value="Abhydrolase_6"/>
    <property type="match status" value="1"/>
</dbReference>
<dbReference type="InterPro" id="IPR029058">
    <property type="entry name" value="AB_hydrolase_fold"/>
</dbReference>
<gene>
    <name evidence="3" type="ORF">C8Q69DRAFT_509106</name>
</gene>
<dbReference type="AlphaFoldDB" id="A0A443HMW1"/>
<keyword evidence="1" id="KW-0472">Membrane</keyword>
<protein>
    <submittedName>
        <fullName evidence="3">Alpha/Beta hydrolase protein</fullName>
    </submittedName>
</protein>
<proteinExistence type="predicted"/>
<dbReference type="PANTHER" id="PTHR12277">
    <property type="entry name" value="ALPHA/BETA HYDROLASE DOMAIN-CONTAINING PROTEIN"/>
    <property type="match status" value="1"/>
</dbReference>
<dbReference type="PANTHER" id="PTHR12277:SF81">
    <property type="entry name" value="PROTEIN ABHD13"/>
    <property type="match status" value="1"/>
</dbReference>